<accession>A0ACA9P9J9</accession>
<feature type="non-terminal residue" evidence="1">
    <location>
        <position position="54"/>
    </location>
</feature>
<reference evidence="1" key="1">
    <citation type="submission" date="2021-06" db="EMBL/GenBank/DDBJ databases">
        <authorList>
            <person name="Kallberg Y."/>
            <person name="Tangrot J."/>
            <person name="Rosling A."/>
        </authorList>
    </citation>
    <scope>NUCLEOTIDE SEQUENCE</scope>
    <source>
        <strain evidence="1">CL356</strain>
    </source>
</reference>
<evidence type="ECO:0000313" key="2">
    <source>
        <dbReference type="Proteomes" id="UP000789525"/>
    </source>
</evidence>
<comment type="caution">
    <text evidence="1">The sequence shown here is derived from an EMBL/GenBank/DDBJ whole genome shotgun (WGS) entry which is preliminary data.</text>
</comment>
<keyword evidence="2" id="KW-1185">Reference proteome</keyword>
<gene>
    <name evidence="1" type="ORF">ACOLOM_LOCUS9728</name>
</gene>
<sequence length="54" mass="5758">MHSNCFDQFVIDSLGLYDGYVVDENAFSSTSSSSSSNASTSVENTPVLPQDPPL</sequence>
<dbReference type="Proteomes" id="UP000789525">
    <property type="component" value="Unassembled WGS sequence"/>
</dbReference>
<organism evidence="1 2">
    <name type="scientific">Acaulospora colombiana</name>
    <dbReference type="NCBI Taxonomy" id="27376"/>
    <lineage>
        <taxon>Eukaryota</taxon>
        <taxon>Fungi</taxon>
        <taxon>Fungi incertae sedis</taxon>
        <taxon>Mucoromycota</taxon>
        <taxon>Glomeromycotina</taxon>
        <taxon>Glomeromycetes</taxon>
        <taxon>Diversisporales</taxon>
        <taxon>Acaulosporaceae</taxon>
        <taxon>Acaulospora</taxon>
    </lineage>
</organism>
<protein>
    <submittedName>
        <fullName evidence="1">16258_t:CDS:1</fullName>
    </submittedName>
</protein>
<dbReference type="EMBL" id="CAJVPT010029095">
    <property type="protein sequence ID" value="CAG8688938.1"/>
    <property type="molecule type" value="Genomic_DNA"/>
</dbReference>
<evidence type="ECO:0000313" key="1">
    <source>
        <dbReference type="EMBL" id="CAG8688938.1"/>
    </source>
</evidence>
<name>A0ACA9P9J9_9GLOM</name>
<proteinExistence type="predicted"/>